<dbReference type="Proteomes" id="UP001196413">
    <property type="component" value="Unassembled WGS sequence"/>
</dbReference>
<dbReference type="SUPFAM" id="SSF51294">
    <property type="entry name" value="Hedgehog/intein (Hint) domain"/>
    <property type="match status" value="1"/>
</dbReference>
<feature type="domain" description="Hint" evidence="2">
    <location>
        <begin position="58"/>
        <end position="181"/>
    </location>
</feature>
<dbReference type="SMART" id="SM00306">
    <property type="entry name" value="HintN"/>
    <property type="match status" value="1"/>
</dbReference>
<proteinExistence type="predicted"/>
<sequence length="194" mass="21684">MDPNEITRILDKVGDVRLQESGVEVAQLNQPDEFVQVGESVVPVTSAGFYYPVASGVALCFTGDTEVQTPTGRKRMDQLNIGDLVLTAEGNSVGRKDWVALLSCRHALETIRQTMFTPVISFLHRLPNTVAPFVKVQTEDEELKLTPQHFIYKTACDDVHFNVEMVYAKDLRAGDCLYKVEGNGRPLDIFTIFF</sequence>
<dbReference type="GO" id="GO:0016539">
    <property type="term" value="P:intein-mediated protein splicing"/>
    <property type="evidence" value="ECO:0007669"/>
    <property type="project" value="InterPro"/>
</dbReference>
<dbReference type="InterPro" id="IPR003587">
    <property type="entry name" value="Hint_dom_N"/>
</dbReference>
<dbReference type="PROSITE" id="PS50817">
    <property type="entry name" value="INTEIN_N_TER"/>
    <property type="match status" value="1"/>
</dbReference>
<name>A0AAD5LU99_PARTN</name>
<comment type="caution">
    <text evidence="3">The sequence shown here is derived from an EMBL/GenBank/DDBJ whole genome shotgun (WGS) entry which is preliminary data.</text>
</comment>
<dbReference type="EMBL" id="JAHQIW010000011">
    <property type="protein sequence ID" value="KAJ1345545.1"/>
    <property type="molecule type" value="Genomic_DNA"/>
</dbReference>
<evidence type="ECO:0000313" key="4">
    <source>
        <dbReference type="Proteomes" id="UP001196413"/>
    </source>
</evidence>
<gene>
    <name evidence="3" type="ORF">KIN20_000104</name>
</gene>
<dbReference type="PANTHER" id="PTHR46706">
    <property type="entry name" value="PROTEIN QUA-1-RELATED"/>
    <property type="match status" value="1"/>
</dbReference>
<evidence type="ECO:0000256" key="1">
    <source>
        <dbReference type="ARBA" id="ARBA00022473"/>
    </source>
</evidence>
<dbReference type="AlphaFoldDB" id="A0AAD5LU99"/>
<evidence type="ECO:0000259" key="2">
    <source>
        <dbReference type="SMART" id="SM00306"/>
    </source>
</evidence>
<dbReference type="CDD" id="cd00081">
    <property type="entry name" value="Hint"/>
    <property type="match status" value="1"/>
</dbReference>
<dbReference type="Gene3D" id="2.170.16.10">
    <property type="entry name" value="Hedgehog/Intein (Hint) domain"/>
    <property type="match status" value="1"/>
</dbReference>
<dbReference type="Pfam" id="PF01079">
    <property type="entry name" value="Hint"/>
    <property type="match status" value="1"/>
</dbReference>
<keyword evidence="1" id="KW-0217">Developmental protein</keyword>
<dbReference type="InterPro" id="IPR006141">
    <property type="entry name" value="Intein_N"/>
</dbReference>
<dbReference type="InterPro" id="IPR052140">
    <property type="entry name" value="Dev_Signal_Hedgehog-like"/>
</dbReference>
<evidence type="ECO:0000313" key="3">
    <source>
        <dbReference type="EMBL" id="KAJ1345545.1"/>
    </source>
</evidence>
<organism evidence="3 4">
    <name type="scientific">Parelaphostrongylus tenuis</name>
    <name type="common">Meningeal worm</name>
    <dbReference type="NCBI Taxonomy" id="148309"/>
    <lineage>
        <taxon>Eukaryota</taxon>
        <taxon>Metazoa</taxon>
        <taxon>Ecdysozoa</taxon>
        <taxon>Nematoda</taxon>
        <taxon>Chromadorea</taxon>
        <taxon>Rhabditida</taxon>
        <taxon>Rhabditina</taxon>
        <taxon>Rhabditomorpha</taxon>
        <taxon>Strongyloidea</taxon>
        <taxon>Metastrongylidae</taxon>
        <taxon>Parelaphostrongylus</taxon>
    </lineage>
</organism>
<keyword evidence="4" id="KW-1185">Reference proteome</keyword>
<reference evidence="3" key="1">
    <citation type="submission" date="2021-06" db="EMBL/GenBank/DDBJ databases">
        <title>Parelaphostrongylus tenuis whole genome reference sequence.</title>
        <authorList>
            <person name="Garwood T.J."/>
            <person name="Larsen P.A."/>
            <person name="Fountain-Jones N.M."/>
            <person name="Garbe J.R."/>
            <person name="Macchietto M.G."/>
            <person name="Kania S.A."/>
            <person name="Gerhold R.W."/>
            <person name="Richards J.E."/>
            <person name="Wolf T.M."/>
        </authorList>
    </citation>
    <scope>NUCLEOTIDE SEQUENCE</scope>
    <source>
        <strain evidence="3">MNPRO001-30</strain>
        <tissue evidence="3">Meninges</tissue>
    </source>
</reference>
<dbReference type="InterPro" id="IPR036844">
    <property type="entry name" value="Hint_dom_sf"/>
</dbReference>
<protein>
    <recommendedName>
        <fullName evidence="2">Hint domain-containing protein</fullName>
    </recommendedName>
</protein>
<dbReference type="InterPro" id="IPR001767">
    <property type="entry name" value="Hedgehog_Hint"/>
</dbReference>
<dbReference type="GO" id="GO:0016540">
    <property type="term" value="P:protein autoprocessing"/>
    <property type="evidence" value="ECO:0007669"/>
    <property type="project" value="InterPro"/>
</dbReference>
<dbReference type="PANTHER" id="PTHR46706:SF12">
    <property type="entry name" value="PROTEIN QUA-1-RELATED"/>
    <property type="match status" value="1"/>
</dbReference>
<accession>A0AAD5LU99</accession>